<dbReference type="AlphaFoldDB" id="A0A9W8JGW2"/>
<evidence type="ECO:0000313" key="2">
    <source>
        <dbReference type="Proteomes" id="UP001140091"/>
    </source>
</evidence>
<protein>
    <submittedName>
        <fullName evidence="1">Uncharacterized protein</fullName>
    </submittedName>
</protein>
<reference evidence="1" key="1">
    <citation type="submission" date="2022-06" db="EMBL/GenBank/DDBJ databases">
        <title>Genome Sequence of Candolleomyces eurysporus.</title>
        <authorList>
            <person name="Buettner E."/>
        </authorList>
    </citation>
    <scope>NUCLEOTIDE SEQUENCE</scope>
    <source>
        <strain evidence="1">VTCC 930004</strain>
    </source>
</reference>
<dbReference type="OrthoDB" id="2658414at2759"/>
<evidence type="ECO:0000313" key="1">
    <source>
        <dbReference type="EMBL" id="KAJ2934352.1"/>
    </source>
</evidence>
<keyword evidence="2" id="KW-1185">Reference proteome</keyword>
<dbReference type="EMBL" id="JANBPK010000719">
    <property type="protein sequence ID" value="KAJ2934352.1"/>
    <property type="molecule type" value="Genomic_DNA"/>
</dbReference>
<organism evidence="1 2">
    <name type="scientific">Candolleomyces eurysporus</name>
    <dbReference type="NCBI Taxonomy" id="2828524"/>
    <lineage>
        <taxon>Eukaryota</taxon>
        <taxon>Fungi</taxon>
        <taxon>Dikarya</taxon>
        <taxon>Basidiomycota</taxon>
        <taxon>Agaricomycotina</taxon>
        <taxon>Agaricomycetes</taxon>
        <taxon>Agaricomycetidae</taxon>
        <taxon>Agaricales</taxon>
        <taxon>Agaricineae</taxon>
        <taxon>Psathyrellaceae</taxon>
        <taxon>Candolleomyces</taxon>
    </lineage>
</organism>
<name>A0A9W8JGW2_9AGAR</name>
<feature type="non-terminal residue" evidence="1">
    <location>
        <position position="72"/>
    </location>
</feature>
<sequence length="72" mass="8155">MKVYFDKHLATVPWVDERKASAADINKLNPLRWSTCLGIDRDLDAVGQHRDHGQVTNCLAKLKALAWPTHFA</sequence>
<dbReference type="Proteomes" id="UP001140091">
    <property type="component" value="Unassembled WGS sequence"/>
</dbReference>
<accession>A0A9W8JGW2</accession>
<comment type="caution">
    <text evidence="1">The sequence shown here is derived from an EMBL/GenBank/DDBJ whole genome shotgun (WGS) entry which is preliminary data.</text>
</comment>
<proteinExistence type="predicted"/>
<gene>
    <name evidence="1" type="ORF">H1R20_g2710</name>
</gene>